<dbReference type="AlphaFoldDB" id="A0A9D9NRH6"/>
<comment type="function">
    <text evidence="7">Single strand-specific metallo-endoribonuclease involved in late-stage 70S ribosome quality control and in maturation of the 3' terminus of the 16S rRNA.</text>
</comment>
<keyword evidence="6 7" id="KW-0862">Zinc</keyword>
<comment type="cofactor">
    <cofactor evidence="7">
        <name>Zn(2+)</name>
        <dbReference type="ChEBI" id="CHEBI:29105"/>
    </cofactor>
    <text evidence="7">Binds 1 zinc ion.</text>
</comment>
<dbReference type="GO" id="GO:0008270">
    <property type="term" value="F:zinc ion binding"/>
    <property type="evidence" value="ECO:0007669"/>
    <property type="project" value="UniProtKB-UniRule"/>
</dbReference>
<comment type="subcellular location">
    <subcellularLocation>
        <location evidence="7">Cytoplasm</location>
    </subcellularLocation>
</comment>
<evidence type="ECO:0000256" key="6">
    <source>
        <dbReference type="ARBA" id="ARBA00022833"/>
    </source>
</evidence>
<keyword evidence="7" id="KW-0963">Cytoplasm</keyword>
<feature type="binding site" evidence="7">
    <location>
        <position position="106"/>
    </location>
    <ligand>
        <name>Zn(2+)</name>
        <dbReference type="ChEBI" id="CHEBI:29105"/>
        <note>catalytic</note>
    </ligand>
</feature>
<dbReference type="EC" id="3.1.-.-" evidence="7"/>
<sequence>MISYHFEETDFRFRHKTVTRKWLTLVAESEIRRIGDIAVIFCSDNYILDINRRFLGHDYFTDIITFDYCEGDRLSGDLFISVDSVRENAHEYGTEFEDELNRVIVHGVLHLIGYDDHTEEDIAMMREKENYYLSLLEVL</sequence>
<dbReference type="PANTHER" id="PTHR46986:SF1">
    <property type="entry name" value="ENDORIBONUCLEASE YBEY, CHLOROPLASTIC"/>
    <property type="match status" value="1"/>
</dbReference>
<evidence type="ECO:0000256" key="1">
    <source>
        <dbReference type="ARBA" id="ARBA00010875"/>
    </source>
</evidence>
<dbReference type="GO" id="GO:0004521">
    <property type="term" value="F:RNA endonuclease activity"/>
    <property type="evidence" value="ECO:0007669"/>
    <property type="project" value="UniProtKB-UniRule"/>
</dbReference>
<accession>A0A9D9NRH6</accession>
<feature type="binding site" evidence="7">
    <location>
        <position position="110"/>
    </location>
    <ligand>
        <name>Zn(2+)</name>
        <dbReference type="ChEBI" id="CHEBI:29105"/>
        <note>catalytic</note>
    </ligand>
</feature>
<name>A0A9D9NRH6_9BACT</name>
<dbReference type="Pfam" id="PF02130">
    <property type="entry name" value="YbeY"/>
    <property type="match status" value="1"/>
</dbReference>
<keyword evidence="7" id="KW-0698">rRNA processing</keyword>
<feature type="binding site" evidence="7">
    <location>
        <position position="116"/>
    </location>
    <ligand>
        <name>Zn(2+)</name>
        <dbReference type="ChEBI" id="CHEBI:29105"/>
        <note>catalytic</note>
    </ligand>
</feature>
<dbReference type="PANTHER" id="PTHR46986">
    <property type="entry name" value="ENDORIBONUCLEASE YBEY, CHLOROPLASTIC"/>
    <property type="match status" value="1"/>
</dbReference>
<evidence type="ECO:0000256" key="4">
    <source>
        <dbReference type="ARBA" id="ARBA00022759"/>
    </source>
</evidence>
<keyword evidence="3 7" id="KW-0479">Metal-binding</keyword>
<reference evidence="8" key="1">
    <citation type="submission" date="2020-10" db="EMBL/GenBank/DDBJ databases">
        <authorList>
            <person name="Gilroy R."/>
        </authorList>
    </citation>
    <scope>NUCLEOTIDE SEQUENCE</scope>
    <source>
        <strain evidence="8">B2-16538</strain>
    </source>
</reference>
<dbReference type="GO" id="GO:0005737">
    <property type="term" value="C:cytoplasm"/>
    <property type="evidence" value="ECO:0007669"/>
    <property type="project" value="UniProtKB-SubCell"/>
</dbReference>
<evidence type="ECO:0000313" key="9">
    <source>
        <dbReference type="Proteomes" id="UP000823750"/>
    </source>
</evidence>
<dbReference type="HAMAP" id="MF_00009">
    <property type="entry name" value="Endoribonucl_YbeY"/>
    <property type="match status" value="1"/>
</dbReference>
<dbReference type="PROSITE" id="PS01306">
    <property type="entry name" value="UPF0054"/>
    <property type="match status" value="1"/>
</dbReference>
<dbReference type="InterPro" id="IPR020549">
    <property type="entry name" value="YbeY_CS"/>
</dbReference>
<evidence type="ECO:0000313" key="8">
    <source>
        <dbReference type="EMBL" id="MBO8485361.1"/>
    </source>
</evidence>
<evidence type="ECO:0000256" key="3">
    <source>
        <dbReference type="ARBA" id="ARBA00022723"/>
    </source>
</evidence>
<keyword evidence="5 7" id="KW-0378">Hydrolase</keyword>
<evidence type="ECO:0000256" key="2">
    <source>
        <dbReference type="ARBA" id="ARBA00022722"/>
    </source>
</evidence>
<evidence type="ECO:0000256" key="7">
    <source>
        <dbReference type="HAMAP-Rule" id="MF_00009"/>
    </source>
</evidence>
<dbReference type="Gene3D" id="3.40.390.30">
    <property type="entry name" value="Metalloproteases ('zincins'), catalytic domain"/>
    <property type="match status" value="1"/>
</dbReference>
<dbReference type="InterPro" id="IPR002036">
    <property type="entry name" value="YbeY"/>
</dbReference>
<dbReference type="NCBIfam" id="TIGR00043">
    <property type="entry name" value="rRNA maturation RNase YbeY"/>
    <property type="match status" value="1"/>
</dbReference>
<dbReference type="GO" id="GO:0006364">
    <property type="term" value="P:rRNA processing"/>
    <property type="evidence" value="ECO:0007669"/>
    <property type="project" value="UniProtKB-UniRule"/>
</dbReference>
<reference evidence="8" key="2">
    <citation type="journal article" date="2021" name="PeerJ">
        <title>Extensive microbial diversity within the chicken gut microbiome revealed by metagenomics and culture.</title>
        <authorList>
            <person name="Gilroy R."/>
            <person name="Ravi A."/>
            <person name="Getino M."/>
            <person name="Pursley I."/>
            <person name="Horton D.L."/>
            <person name="Alikhan N.F."/>
            <person name="Baker D."/>
            <person name="Gharbi K."/>
            <person name="Hall N."/>
            <person name="Watson M."/>
            <person name="Adriaenssens E.M."/>
            <person name="Foster-Nyarko E."/>
            <person name="Jarju S."/>
            <person name="Secka A."/>
            <person name="Antonio M."/>
            <person name="Oren A."/>
            <person name="Chaudhuri R.R."/>
            <person name="La Ragione R."/>
            <person name="Hildebrand F."/>
            <person name="Pallen M.J."/>
        </authorList>
    </citation>
    <scope>NUCLEOTIDE SEQUENCE</scope>
    <source>
        <strain evidence="8">B2-16538</strain>
    </source>
</reference>
<keyword evidence="4 7" id="KW-0255">Endonuclease</keyword>
<protein>
    <recommendedName>
        <fullName evidence="7">Endoribonuclease YbeY</fullName>
        <ecNumber evidence="7">3.1.-.-</ecNumber>
    </recommendedName>
</protein>
<proteinExistence type="inferred from homology"/>
<keyword evidence="7" id="KW-0690">Ribosome biogenesis</keyword>
<organism evidence="8 9">
    <name type="scientific">Candidatus Cryptobacteroides excrementavium</name>
    <dbReference type="NCBI Taxonomy" id="2840759"/>
    <lineage>
        <taxon>Bacteria</taxon>
        <taxon>Pseudomonadati</taxon>
        <taxon>Bacteroidota</taxon>
        <taxon>Bacteroidia</taxon>
        <taxon>Bacteroidales</taxon>
        <taxon>Candidatus Cryptobacteroides</taxon>
    </lineage>
</organism>
<dbReference type="SUPFAM" id="SSF55486">
    <property type="entry name" value="Metalloproteases ('zincins'), catalytic domain"/>
    <property type="match status" value="1"/>
</dbReference>
<dbReference type="EMBL" id="JADILX010000052">
    <property type="protein sequence ID" value="MBO8485361.1"/>
    <property type="molecule type" value="Genomic_DNA"/>
</dbReference>
<keyword evidence="2 7" id="KW-0540">Nuclease</keyword>
<evidence type="ECO:0000256" key="5">
    <source>
        <dbReference type="ARBA" id="ARBA00022801"/>
    </source>
</evidence>
<comment type="similarity">
    <text evidence="1 7">Belongs to the endoribonuclease YbeY family.</text>
</comment>
<dbReference type="GO" id="GO:0004222">
    <property type="term" value="F:metalloendopeptidase activity"/>
    <property type="evidence" value="ECO:0007669"/>
    <property type="project" value="InterPro"/>
</dbReference>
<gene>
    <name evidence="7 8" type="primary">ybeY</name>
    <name evidence="8" type="ORF">IAB78_02935</name>
</gene>
<dbReference type="Proteomes" id="UP000823750">
    <property type="component" value="Unassembled WGS sequence"/>
</dbReference>
<dbReference type="InterPro" id="IPR023091">
    <property type="entry name" value="MetalPrtase_cat_dom_sf_prd"/>
</dbReference>
<comment type="caution">
    <text evidence="8">The sequence shown here is derived from an EMBL/GenBank/DDBJ whole genome shotgun (WGS) entry which is preliminary data.</text>
</comment>